<dbReference type="Proteomes" id="UP000830768">
    <property type="component" value="Chromosome 10"/>
</dbReference>
<sequence length="1196" mass="135520">MHIRIWRFCLLLLCLCVAAADDDETTCSATKRCKNGCCNKSGNCGFGPDYCGSNCRSDCDRKAECNPGFGSKWAENEKCPLNFCCSKHGYCGTTKEYCGSKKVKRPSCGKTNGVSRVVGYFEGWARTRPCEKFWPEQIPVGLYTHINFAFATIDPKTFEGRADKESDLNTYRRLMTQKKKDPELKVYLAVGGWTFNDPGPTEKTFSDLAASVPRQKAFMKSLLSFMSTHNFDGLDLDWEYPQAIDRGERQVDFANFPKFMASLKKMLDSNDKGLTITLPASYWYLQHFDIKKLEKTVDFFNIMPYDLHGVWDKNSTWTKPYLNAHTNLTEIELALDLLWRNDIEPNNVVLGMGFYGRAFTVQSASCKKPGCLFKDPGNAGKCSREPGVLLNSEIDTIIKDRNLKPQLYDEEAVKVATWGNQWVSFDDEETFKLKSEFAQSRCLGGVMVWAISHDTKDAKHSQALAKAVGRKLSKRSFENEELYEIKEFPNEQCRWTNCKESCPKGWVPVPRSDKGSRTKKGEMMWDETGCGGDGRHTFCCPKADKMPTCGWYGFKNGKCTKGDSCPSDMVEIGSNQMYCHKKQNYESACCTTDTKNMKVYGTCEWGLYPNCDDQDECWNPNGDLTKTQVWARSASGSGGGQCDPNKNPHGLNIPGTQFRKLCCSVQPHLRFQDCREYKDVGPAPNPHPNGFCRSGCPPDRVRVALDTEVDTCSVAGGKGGMATCCKTSYSDAVEVENPKLDAYRSAMREWIRNPTCPSLSSSVIRRSDQLNDMAANTSSLMELSSRDGKSGDRIGSESMLEATEDIWNTYVNVDYPFLRIPFIKLWLGISPRVILEGIEEIAWDIICRPFLYNSRIAAALGLGGGRTKLVNCTYTFCNEEGICEDMSDAPPEISKRRRSTSLFPRHSHRPHHLLHTRQEQENIETMELVDENNEKREAEIEYKIQPVTEHPIDKSTMKQFFWDLFTVTLQDGETSKIPLLPAEFFEGIMLLGVGANWPALPGSPGPEDEAMDNLWSRLMWCLGGKKHEKNFVIAIKEINMVKGAMARGANHIAPDNMVKKAKNEIELAMGSLRGVVSMFNYMNTRDGPDFRGHASNIIRDVAEQLTFAEGLWNQNNPTNTVRLTNFWHEWLYHFYLNMTEHSQDYARRLIEAIRSVWEDQEDDEARNILEEVDKLEEDLVGLEIKTDHFYTPPQQR</sequence>
<name>A0ACD3ZK97_FUSSC</name>
<reference evidence="1" key="1">
    <citation type="submission" date="2021-11" db="EMBL/GenBank/DDBJ databases">
        <title>Fusarium solani-melongenae Genome sequencing and assembly.</title>
        <authorList>
            <person name="Xie S."/>
            <person name="Huang L."/>
            <person name="Zhang X."/>
        </authorList>
    </citation>
    <scope>NUCLEOTIDE SEQUENCE</scope>
    <source>
        <strain evidence="1">CRI 24-3</strain>
    </source>
</reference>
<gene>
    <name evidence="1" type="ORF">LCI18_012206</name>
</gene>
<accession>A0ACD3ZK97</accession>
<organism evidence="1 2">
    <name type="scientific">Fusarium solani subsp. cucurbitae</name>
    <name type="common">Neocosmosporum cucurbitae</name>
    <dbReference type="NCBI Taxonomy" id="2747967"/>
    <lineage>
        <taxon>Eukaryota</taxon>
        <taxon>Fungi</taxon>
        <taxon>Dikarya</taxon>
        <taxon>Ascomycota</taxon>
        <taxon>Pezizomycotina</taxon>
        <taxon>Sordariomycetes</taxon>
        <taxon>Hypocreomycetidae</taxon>
        <taxon>Hypocreales</taxon>
        <taxon>Nectriaceae</taxon>
        <taxon>Fusarium</taxon>
        <taxon>Fusarium solani species complex</taxon>
    </lineage>
</organism>
<keyword evidence="2" id="KW-1185">Reference proteome</keyword>
<evidence type="ECO:0000313" key="1">
    <source>
        <dbReference type="EMBL" id="UPL01272.1"/>
    </source>
</evidence>
<protein>
    <submittedName>
        <fullName evidence="1">Uncharacterized protein</fullName>
    </submittedName>
</protein>
<proteinExistence type="predicted"/>
<evidence type="ECO:0000313" key="2">
    <source>
        <dbReference type="Proteomes" id="UP000830768"/>
    </source>
</evidence>
<dbReference type="EMBL" id="CP090038">
    <property type="protein sequence ID" value="UPL01272.1"/>
    <property type="molecule type" value="Genomic_DNA"/>
</dbReference>